<dbReference type="AlphaFoldDB" id="A0A9Q1C9A0"/>
<dbReference type="OrthoDB" id="2142683at2759"/>
<dbReference type="Gene3D" id="3.10.100.10">
    <property type="entry name" value="Mannose-Binding Protein A, subunit A"/>
    <property type="match status" value="1"/>
</dbReference>
<dbReference type="Proteomes" id="UP001152320">
    <property type="component" value="Chromosome 6"/>
</dbReference>
<dbReference type="CDD" id="cd00037">
    <property type="entry name" value="CLECT"/>
    <property type="match status" value="1"/>
</dbReference>
<dbReference type="PROSITE" id="PS50041">
    <property type="entry name" value="C_TYPE_LECTIN_2"/>
    <property type="match status" value="1"/>
</dbReference>
<keyword evidence="3" id="KW-1185">Reference proteome</keyword>
<accession>A0A9Q1C9A0</accession>
<protein>
    <submittedName>
        <fullName evidence="2">Snaclec stejaggregin-A subunit beta-3</fullName>
    </submittedName>
</protein>
<dbReference type="Pfam" id="PF00059">
    <property type="entry name" value="Lectin_C"/>
    <property type="match status" value="1"/>
</dbReference>
<organism evidence="2 3">
    <name type="scientific">Holothuria leucospilota</name>
    <name type="common">Black long sea cucumber</name>
    <name type="synonym">Mertensiothuria leucospilota</name>
    <dbReference type="NCBI Taxonomy" id="206669"/>
    <lineage>
        <taxon>Eukaryota</taxon>
        <taxon>Metazoa</taxon>
        <taxon>Echinodermata</taxon>
        <taxon>Eleutherozoa</taxon>
        <taxon>Echinozoa</taxon>
        <taxon>Holothuroidea</taxon>
        <taxon>Aspidochirotacea</taxon>
        <taxon>Aspidochirotida</taxon>
        <taxon>Holothuriidae</taxon>
        <taxon>Holothuria</taxon>
    </lineage>
</organism>
<evidence type="ECO:0000313" key="2">
    <source>
        <dbReference type="EMBL" id="KAJ8040505.1"/>
    </source>
</evidence>
<reference evidence="2" key="1">
    <citation type="submission" date="2021-10" db="EMBL/GenBank/DDBJ databases">
        <title>Tropical sea cucumber genome reveals ecological adaptation and Cuvierian tubules defense mechanism.</title>
        <authorList>
            <person name="Chen T."/>
        </authorList>
    </citation>
    <scope>NUCLEOTIDE SEQUENCE</scope>
    <source>
        <strain evidence="2">Nanhai2018</strain>
        <tissue evidence="2">Muscle</tissue>
    </source>
</reference>
<comment type="caution">
    <text evidence="2">The sequence shown here is derived from an EMBL/GenBank/DDBJ whole genome shotgun (WGS) entry which is preliminary data.</text>
</comment>
<evidence type="ECO:0000259" key="1">
    <source>
        <dbReference type="PROSITE" id="PS50041"/>
    </source>
</evidence>
<dbReference type="SMART" id="SM00034">
    <property type="entry name" value="CLECT"/>
    <property type="match status" value="1"/>
</dbReference>
<dbReference type="SUPFAM" id="SSF56436">
    <property type="entry name" value="C-type lectin-like"/>
    <property type="match status" value="1"/>
</dbReference>
<sequence length="212" mass="23429">MKKFSYFTVADHAIDAQPYWSPQDITCSQNPCENGGVCLNIRRPKTTTHPETCGPTSCYKVVQQKLSWTDAETACQQNGGHLAAFETTTEQNDVGAFIANNELHIDKQGGMKFNYFWTSGVYNKQFNDWFWNSTGSLVSVAQSPTPSTNSDEGKCLAASSDSVAELSVKSQSCLLTQYFVCELSKAMLAKGRLLILTLARYRVGDRGIPSRL</sequence>
<dbReference type="InterPro" id="IPR001304">
    <property type="entry name" value="C-type_lectin-like"/>
</dbReference>
<dbReference type="InterPro" id="IPR016186">
    <property type="entry name" value="C-type_lectin-like/link_sf"/>
</dbReference>
<dbReference type="EMBL" id="JAIZAY010000006">
    <property type="protein sequence ID" value="KAJ8040505.1"/>
    <property type="molecule type" value="Genomic_DNA"/>
</dbReference>
<proteinExistence type="predicted"/>
<dbReference type="InterPro" id="IPR016187">
    <property type="entry name" value="CTDL_fold"/>
</dbReference>
<gene>
    <name evidence="2" type="ORF">HOLleu_14818</name>
</gene>
<feature type="domain" description="C-type lectin" evidence="1">
    <location>
        <begin position="58"/>
        <end position="182"/>
    </location>
</feature>
<name>A0A9Q1C9A0_HOLLE</name>
<evidence type="ECO:0000313" key="3">
    <source>
        <dbReference type="Proteomes" id="UP001152320"/>
    </source>
</evidence>